<dbReference type="Gene3D" id="3.40.50.150">
    <property type="entry name" value="Vaccinia Virus protein VP39"/>
    <property type="match status" value="1"/>
</dbReference>
<dbReference type="PANTHER" id="PTHR43591">
    <property type="entry name" value="METHYLTRANSFERASE"/>
    <property type="match status" value="1"/>
</dbReference>
<dbReference type="GO" id="GO:0008168">
    <property type="term" value="F:methyltransferase activity"/>
    <property type="evidence" value="ECO:0007669"/>
    <property type="project" value="TreeGrafter"/>
</dbReference>
<evidence type="ECO:0008006" key="3">
    <source>
        <dbReference type="Google" id="ProtNLM"/>
    </source>
</evidence>
<sequence>MAQTPQQHPILNAGVEVEVDTASGDSGLGSDLDSVESTSLASSIFGYKYENGRRYHAFRDGAYLMPNDAEEQDRLDLHHHIYRLALEGALHRAPLSPDIQRVLDFGCGTGIWAIDFADEYPDTEVLGTDLSPIQPGWLPPNCKFYVDDVESDWTWAASEAFDYIHGRGMGGSVADWPLLYSRIYEHLKPGGWLEMQEYEAWISSDDDPELTKAPNVKRWQELIDQASSQFGKRMNVAADQRKWVEEAGFEDVREDVLKIPIGTWAKNKKLKEVGRYQREHMIMCVEAFTLAPLTRVLGWTMDEAQVLMAGVRNEFKDPKIHLLTIFHFVYGRRP</sequence>
<name>A0A139IHC8_9PEZI</name>
<dbReference type="Proteomes" id="UP000073492">
    <property type="component" value="Unassembled WGS sequence"/>
</dbReference>
<keyword evidence="2" id="KW-1185">Reference proteome</keyword>
<dbReference type="SUPFAM" id="SSF53335">
    <property type="entry name" value="S-adenosyl-L-methionine-dependent methyltransferases"/>
    <property type="match status" value="1"/>
</dbReference>
<dbReference type="InterPro" id="IPR029063">
    <property type="entry name" value="SAM-dependent_MTases_sf"/>
</dbReference>
<dbReference type="AlphaFoldDB" id="A0A139IHC8"/>
<evidence type="ECO:0000313" key="2">
    <source>
        <dbReference type="Proteomes" id="UP000073492"/>
    </source>
</evidence>
<organism evidence="1 2">
    <name type="scientific">Pseudocercospora musae</name>
    <dbReference type="NCBI Taxonomy" id="113226"/>
    <lineage>
        <taxon>Eukaryota</taxon>
        <taxon>Fungi</taxon>
        <taxon>Dikarya</taxon>
        <taxon>Ascomycota</taxon>
        <taxon>Pezizomycotina</taxon>
        <taxon>Dothideomycetes</taxon>
        <taxon>Dothideomycetidae</taxon>
        <taxon>Mycosphaerellales</taxon>
        <taxon>Mycosphaerellaceae</taxon>
        <taxon>Pseudocercospora</taxon>
    </lineage>
</organism>
<dbReference type="OrthoDB" id="3945418at2759"/>
<comment type="caution">
    <text evidence="1">The sequence shown here is derived from an EMBL/GenBank/DDBJ whole genome shotgun (WGS) entry which is preliminary data.</text>
</comment>
<proteinExistence type="predicted"/>
<accession>A0A139IHC8</accession>
<dbReference type="EMBL" id="LFZO01000090">
    <property type="protein sequence ID" value="KXT14207.1"/>
    <property type="molecule type" value="Genomic_DNA"/>
</dbReference>
<reference evidence="1 2" key="1">
    <citation type="submission" date="2015-07" db="EMBL/GenBank/DDBJ databases">
        <title>Comparative genomics of the Sigatoka disease complex on banana suggests a link between parallel evolutionary changes in Pseudocercospora fijiensis and Pseudocercospora eumusae and increased virulence on the banana host.</title>
        <authorList>
            <person name="Chang T.-C."/>
            <person name="Salvucci A."/>
            <person name="Crous P.W."/>
            <person name="Stergiopoulos I."/>
        </authorList>
    </citation>
    <scope>NUCLEOTIDE SEQUENCE [LARGE SCALE GENOMIC DNA]</scope>
    <source>
        <strain evidence="1 2">CBS 116634</strain>
    </source>
</reference>
<protein>
    <recommendedName>
        <fullName evidence="3">Methyltransferase domain-containing protein</fullName>
    </recommendedName>
</protein>
<dbReference type="CDD" id="cd02440">
    <property type="entry name" value="AdoMet_MTases"/>
    <property type="match status" value="1"/>
</dbReference>
<dbReference type="Pfam" id="PF13489">
    <property type="entry name" value="Methyltransf_23"/>
    <property type="match status" value="1"/>
</dbReference>
<dbReference type="PANTHER" id="PTHR43591:SF10">
    <property type="entry name" value="ABC TRANSMEMBRANE TYPE-1 DOMAIN-CONTAINING PROTEIN-RELATED"/>
    <property type="match status" value="1"/>
</dbReference>
<dbReference type="STRING" id="113226.A0A139IHC8"/>
<gene>
    <name evidence="1" type="ORF">AC579_7550</name>
</gene>
<evidence type="ECO:0000313" key="1">
    <source>
        <dbReference type="EMBL" id="KXT14207.1"/>
    </source>
</evidence>